<comment type="caution">
    <text evidence="2">The sequence shown here is derived from an EMBL/GenBank/DDBJ whole genome shotgun (WGS) entry which is preliminary data.</text>
</comment>
<dbReference type="SUPFAM" id="SSF55729">
    <property type="entry name" value="Acyl-CoA N-acyltransferases (Nat)"/>
    <property type="match status" value="1"/>
</dbReference>
<dbReference type="CDD" id="cd04301">
    <property type="entry name" value="NAT_SF"/>
    <property type="match status" value="1"/>
</dbReference>
<keyword evidence="3" id="KW-1185">Reference proteome</keyword>
<evidence type="ECO:0000313" key="3">
    <source>
        <dbReference type="Proteomes" id="UP001209713"/>
    </source>
</evidence>
<feature type="domain" description="N-acetyltransferase" evidence="1">
    <location>
        <begin position="1"/>
        <end position="149"/>
    </location>
</feature>
<gene>
    <name evidence="2" type="ORF">OFY17_09930</name>
</gene>
<dbReference type="Pfam" id="PF00583">
    <property type="entry name" value="Acetyltransf_1"/>
    <property type="match status" value="1"/>
</dbReference>
<dbReference type="EMBL" id="JAOVZB010000004">
    <property type="protein sequence ID" value="MCV2403196.1"/>
    <property type="molecule type" value="Genomic_DNA"/>
</dbReference>
<organism evidence="2 3">
    <name type="scientific">Marinomonas sargassi</name>
    <dbReference type="NCBI Taxonomy" id="2984494"/>
    <lineage>
        <taxon>Bacteria</taxon>
        <taxon>Pseudomonadati</taxon>
        <taxon>Pseudomonadota</taxon>
        <taxon>Gammaproteobacteria</taxon>
        <taxon>Oceanospirillales</taxon>
        <taxon>Oceanospirillaceae</taxon>
        <taxon>Marinomonas</taxon>
    </lineage>
</organism>
<evidence type="ECO:0000259" key="1">
    <source>
        <dbReference type="PROSITE" id="PS51186"/>
    </source>
</evidence>
<dbReference type="RefSeq" id="WP_263530577.1">
    <property type="nucleotide sequence ID" value="NZ_JAOVZB010000004.1"/>
</dbReference>
<dbReference type="InterPro" id="IPR016181">
    <property type="entry name" value="Acyl_CoA_acyltransferase"/>
</dbReference>
<proteinExistence type="predicted"/>
<name>A0ABT2YTK0_9GAMM</name>
<evidence type="ECO:0000313" key="2">
    <source>
        <dbReference type="EMBL" id="MCV2403196.1"/>
    </source>
</evidence>
<dbReference type="Proteomes" id="UP001209713">
    <property type="component" value="Unassembled WGS sequence"/>
</dbReference>
<dbReference type="Gene3D" id="3.40.630.30">
    <property type="match status" value="1"/>
</dbReference>
<sequence length="149" mass="16434">MNIEVYEEEITPDLMNLLLSADPDKKAILSYLSGALVLVCKDGDIFVSIAVLINSAGAFELKNLAVLKPYQGLGIAKSMIQKSKQIAKEAGAKMMEVGTGNSSFSQLALYQKCGFRMHSIEPNFFKSYPEPIIENGVRCIDMVRLRVEL</sequence>
<dbReference type="PROSITE" id="PS51186">
    <property type="entry name" value="GNAT"/>
    <property type="match status" value="1"/>
</dbReference>
<protein>
    <submittedName>
        <fullName evidence="2">GNAT family N-acetyltransferase</fullName>
    </submittedName>
</protein>
<reference evidence="2 3" key="1">
    <citation type="submission" date="2022-10" db="EMBL/GenBank/DDBJ databases">
        <title>Marinomonas transparenta sp. nov. and Marinomonas sargassi sp. nov., isolated from marine alga (Sargassum natans (L.) Gaillon).</title>
        <authorList>
            <person name="Wang Y."/>
        </authorList>
    </citation>
    <scope>NUCLEOTIDE SEQUENCE [LARGE SCALE GENOMIC DNA]</scope>
    <source>
        <strain evidence="2 3">C2222</strain>
    </source>
</reference>
<dbReference type="InterPro" id="IPR000182">
    <property type="entry name" value="GNAT_dom"/>
</dbReference>
<accession>A0ABT2YTK0</accession>